<sequence length="238" mass="26387">MGTSQSFKSGPKWSTAKRAVTQLVNAVKSGSDTTNSCSNYMRAFSNATSGNRGEGHSESGFGHAGSRIGKAFGAFLVNVQGGSLADILNLTPDDIDQQSKYDLIDEIRKHIIGEDDATMDDDAAKVAFETVINKICEECQDGKDVREIFENASQDQIDGWIIRYYIEYIIEFGAELFQSHIFDKDGDAVQTCDSIRNYLEVELGDRFMDELRNLDLSSQEGQQFLGNMINEILGIWGH</sequence>
<dbReference type="RefSeq" id="WP_223929551.1">
    <property type="nucleotide sequence ID" value="NZ_BPTU01000003.1"/>
</dbReference>
<evidence type="ECO:0000313" key="2">
    <source>
        <dbReference type="Proteomes" id="UP000825483"/>
    </source>
</evidence>
<gene>
    <name evidence="1" type="ORF">PRLR5076_03610</name>
</gene>
<reference evidence="1" key="1">
    <citation type="journal article" date="2022" name="Int. J. Syst. Evol. Microbiol.">
        <title>Prevotella lacticifex sp. nov., isolated from the rumen of cows.</title>
        <authorList>
            <person name="Shinkai T."/>
            <person name="Ikeyama N."/>
            <person name="Kumagai M."/>
            <person name="Ohmori H."/>
            <person name="Sakamoto M."/>
            <person name="Ohkuma M."/>
            <person name="Mitsumori M."/>
        </authorList>
    </citation>
    <scope>NUCLEOTIDE SEQUENCE</scope>
    <source>
        <strain evidence="1">R5076</strain>
    </source>
</reference>
<proteinExistence type="predicted"/>
<dbReference type="Proteomes" id="UP000825483">
    <property type="component" value="Unassembled WGS sequence"/>
</dbReference>
<organism evidence="1 2">
    <name type="scientific">Prevotella lacticifex</name>
    <dbReference type="NCBI Taxonomy" id="2854755"/>
    <lineage>
        <taxon>Bacteria</taxon>
        <taxon>Pseudomonadati</taxon>
        <taxon>Bacteroidota</taxon>
        <taxon>Bacteroidia</taxon>
        <taxon>Bacteroidales</taxon>
        <taxon>Prevotellaceae</taxon>
        <taxon>Prevotella</taxon>
    </lineage>
</organism>
<comment type="caution">
    <text evidence="1">The sequence shown here is derived from an EMBL/GenBank/DDBJ whole genome shotgun (WGS) entry which is preliminary data.</text>
</comment>
<protein>
    <submittedName>
        <fullName evidence="1">Uncharacterized protein</fullName>
    </submittedName>
</protein>
<name>A0A9R1CWW5_9BACT</name>
<accession>A0A9R1CWW5</accession>
<dbReference type="EMBL" id="BPUB01000001">
    <property type="protein sequence ID" value="GJG57510.1"/>
    <property type="molecule type" value="Genomic_DNA"/>
</dbReference>
<dbReference type="AlphaFoldDB" id="A0A9R1CWW5"/>
<dbReference type="GeneID" id="72468415"/>
<evidence type="ECO:0000313" key="1">
    <source>
        <dbReference type="EMBL" id="GJG57510.1"/>
    </source>
</evidence>
<keyword evidence="2" id="KW-1185">Reference proteome</keyword>